<evidence type="ECO:0000256" key="4">
    <source>
        <dbReference type="ARBA" id="ARBA00022806"/>
    </source>
</evidence>
<comment type="caution">
    <text evidence="8">The sequence shown here is derived from an EMBL/GenBank/DDBJ whole genome shotgun (WGS) entry which is preliminary data.</text>
</comment>
<dbReference type="EMBL" id="JAUJEB010000003">
    <property type="protein sequence ID" value="MDN5213780.1"/>
    <property type="molecule type" value="Genomic_DNA"/>
</dbReference>
<keyword evidence="3" id="KW-0378">Hydrolase</keyword>
<organism evidence="8 9">
    <name type="scientific">Agaribacillus aureus</name>
    <dbReference type="NCBI Taxonomy" id="3051825"/>
    <lineage>
        <taxon>Bacteria</taxon>
        <taxon>Pseudomonadati</taxon>
        <taxon>Bacteroidota</taxon>
        <taxon>Cytophagia</taxon>
        <taxon>Cytophagales</taxon>
        <taxon>Splendidivirgaceae</taxon>
        <taxon>Agaribacillus</taxon>
    </lineage>
</organism>
<feature type="domain" description="DNA2/NAM7 helicase helicase" evidence="6">
    <location>
        <begin position="183"/>
        <end position="403"/>
    </location>
</feature>
<keyword evidence="5" id="KW-0067">ATP-binding</keyword>
<dbReference type="RefSeq" id="WP_346759118.1">
    <property type="nucleotide sequence ID" value="NZ_JAUJEB010000003.1"/>
</dbReference>
<dbReference type="Gene3D" id="2.40.30.270">
    <property type="match status" value="1"/>
</dbReference>
<evidence type="ECO:0000259" key="6">
    <source>
        <dbReference type="Pfam" id="PF13086"/>
    </source>
</evidence>
<dbReference type="InterPro" id="IPR050534">
    <property type="entry name" value="Coronavir_polyprotein_1ab"/>
</dbReference>
<evidence type="ECO:0000256" key="2">
    <source>
        <dbReference type="ARBA" id="ARBA00022741"/>
    </source>
</evidence>
<dbReference type="PANTHER" id="PTHR43788:SF8">
    <property type="entry name" value="DNA-BINDING PROTEIN SMUBP-2"/>
    <property type="match status" value="1"/>
</dbReference>
<keyword evidence="2" id="KW-0547">Nucleotide-binding</keyword>
<evidence type="ECO:0000259" key="7">
    <source>
        <dbReference type="Pfam" id="PF13087"/>
    </source>
</evidence>
<sequence length="628" mass="71149">MPTASQNELIKLQELLKIEKEEDYRQYSEKIQINTIEDRKKAGITWYPIVKSGQFISTGERTTLSLTKTTHGQYQSSFQVGAVVSIFKSEASQERQVSGVISYLNKEKMRVVLRENEAPPEWLDEGKLGVNLLFDEASYKEMDQALQIVAGAERGRIAELREIFYGANPATFRKGYDYNTVSLNEKQNQALTNIINATDLAIIHGPPGTGKTTTLIQAIKTTIDTEKQVLVCAPSNAAVDLLVEKLLEAEINTLRIGHPARLTENVIENSLDVKVSRHPQFKDLKESRRKSEELRKLGYKYKRNFGKQERQQRDRILKEARALKNYSKDIENYIIGYLLESAQVIACTVTGANQMFLKDRTFKTIFIDECSQAMEPACWIPVIKAQRVIMAGDHCQLPPTVKSIKAAKAGLEVSLFEKAITNTQSDVMLEMQYRMAPAIMGFSSRYFYQNKLQTAEEVLSRTGPVLCEFIDTAGSGFNESRDNSTLSTYNKEEAHLLVKHLSQNQPAPDMTIGIIAPYKAQIKLLTEFVQEEHALENITGNIRINTVDAFQGQERDVIYISLVRSNNEAEIGFLKEYRRMNVAMTRAKSTLVIIGDSATLASNMFYKQMIDYIEQNGRYSSAFEYLYD</sequence>
<accession>A0ABT8L7P2</accession>
<reference evidence="8" key="1">
    <citation type="submission" date="2023-06" db="EMBL/GenBank/DDBJ databases">
        <title>Genomic of Agaribacillus aureum.</title>
        <authorList>
            <person name="Wang G."/>
        </authorList>
    </citation>
    <scope>NUCLEOTIDE SEQUENCE</scope>
    <source>
        <strain evidence="8">BMA12</strain>
    </source>
</reference>
<dbReference type="Proteomes" id="UP001172083">
    <property type="component" value="Unassembled WGS sequence"/>
</dbReference>
<dbReference type="InterPro" id="IPR047187">
    <property type="entry name" value="SF1_C_Upf1"/>
</dbReference>
<dbReference type="SUPFAM" id="SSF52540">
    <property type="entry name" value="P-loop containing nucleoside triphosphate hydrolases"/>
    <property type="match status" value="1"/>
</dbReference>
<dbReference type="CDD" id="cd18808">
    <property type="entry name" value="SF1_C_Upf1"/>
    <property type="match status" value="1"/>
</dbReference>
<name>A0ABT8L7P2_9BACT</name>
<proteinExistence type="inferred from homology"/>
<evidence type="ECO:0000256" key="3">
    <source>
        <dbReference type="ARBA" id="ARBA00022801"/>
    </source>
</evidence>
<evidence type="ECO:0000313" key="9">
    <source>
        <dbReference type="Proteomes" id="UP001172083"/>
    </source>
</evidence>
<evidence type="ECO:0000256" key="1">
    <source>
        <dbReference type="ARBA" id="ARBA00007913"/>
    </source>
</evidence>
<dbReference type="InterPro" id="IPR041677">
    <property type="entry name" value="DNA2/NAM7_AAA_11"/>
</dbReference>
<feature type="domain" description="DNA2/NAM7 helicase-like C-terminal" evidence="7">
    <location>
        <begin position="411"/>
        <end position="597"/>
    </location>
</feature>
<dbReference type="Pfam" id="PF13087">
    <property type="entry name" value="AAA_12"/>
    <property type="match status" value="1"/>
</dbReference>
<evidence type="ECO:0000313" key="8">
    <source>
        <dbReference type="EMBL" id="MDN5213780.1"/>
    </source>
</evidence>
<dbReference type="InterPro" id="IPR027417">
    <property type="entry name" value="P-loop_NTPase"/>
</dbReference>
<dbReference type="PANTHER" id="PTHR43788">
    <property type="entry name" value="DNA2/NAM7 HELICASE FAMILY MEMBER"/>
    <property type="match status" value="1"/>
</dbReference>
<protein>
    <submittedName>
        <fullName evidence="8">AAA domain-containing protein</fullName>
    </submittedName>
</protein>
<dbReference type="Pfam" id="PF13086">
    <property type="entry name" value="AAA_11"/>
    <property type="match status" value="1"/>
</dbReference>
<evidence type="ECO:0000256" key="5">
    <source>
        <dbReference type="ARBA" id="ARBA00022840"/>
    </source>
</evidence>
<keyword evidence="4" id="KW-0347">Helicase</keyword>
<comment type="similarity">
    <text evidence="1">Belongs to the DNA2/NAM7 helicase family.</text>
</comment>
<keyword evidence="9" id="KW-1185">Reference proteome</keyword>
<gene>
    <name evidence="8" type="ORF">QQ020_17030</name>
</gene>
<dbReference type="InterPro" id="IPR041679">
    <property type="entry name" value="DNA2/NAM7-like_C"/>
</dbReference>
<dbReference type="Gene3D" id="3.40.50.300">
    <property type="entry name" value="P-loop containing nucleotide triphosphate hydrolases"/>
    <property type="match status" value="2"/>
</dbReference>